<proteinExistence type="predicted"/>
<dbReference type="AlphaFoldDB" id="A0A967AD43"/>
<evidence type="ECO:0000313" key="2">
    <source>
        <dbReference type="Proteomes" id="UP000643701"/>
    </source>
</evidence>
<evidence type="ECO:0000313" key="1">
    <source>
        <dbReference type="EMBL" id="NGZ90057.1"/>
    </source>
</evidence>
<reference evidence="1" key="1">
    <citation type="submission" date="2020-03" db="EMBL/GenBank/DDBJ databases">
        <title>Psychroflexus Maritimus sp. nov., isolate from marine sediment.</title>
        <authorList>
            <person name="Zhong Y.-L."/>
        </authorList>
    </citation>
    <scope>NUCLEOTIDE SEQUENCE</scope>
    <source>
        <strain evidence="1">C1</strain>
    </source>
</reference>
<accession>A0A967AD43</accession>
<comment type="caution">
    <text evidence="1">The sequence shown here is derived from an EMBL/GenBank/DDBJ whole genome shotgun (WGS) entry which is preliminary data.</text>
</comment>
<organism evidence="1 2">
    <name type="scientific">Psychroflexus maritimus</name>
    <dbReference type="NCBI Taxonomy" id="2714865"/>
    <lineage>
        <taxon>Bacteria</taxon>
        <taxon>Pseudomonadati</taxon>
        <taxon>Bacteroidota</taxon>
        <taxon>Flavobacteriia</taxon>
        <taxon>Flavobacteriales</taxon>
        <taxon>Flavobacteriaceae</taxon>
        <taxon>Psychroflexus</taxon>
    </lineage>
</organism>
<dbReference type="RefSeq" id="WP_166400307.1">
    <property type="nucleotide sequence ID" value="NZ_JAANAS010000050.1"/>
</dbReference>
<keyword evidence="2" id="KW-1185">Reference proteome</keyword>
<dbReference type="Pfam" id="PF10652">
    <property type="entry name" value="DUF2480"/>
    <property type="match status" value="1"/>
</dbReference>
<protein>
    <submittedName>
        <fullName evidence="1">DUF2480 family protein</fullName>
    </submittedName>
</protein>
<dbReference type="InterPro" id="IPR018914">
    <property type="entry name" value="DUF2480"/>
</dbReference>
<dbReference type="EMBL" id="JAANAS010000050">
    <property type="protein sequence ID" value="NGZ90057.1"/>
    <property type="molecule type" value="Genomic_DNA"/>
</dbReference>
<sequence>MAEIVNRVANSKLKTFDLEEIYPEGERVAIDISQWLENGFILREKEFRVQLKSFNWNHYTDKYVAIHCSTDAVLPAYTYLLVTAHLSGIAKKVVQGSLANLELVIFTELLQQLDTKPYENAPVIIKGCSNKPIPESAYLLLFQQLEKVSKSVMFGEACSSVPIYKKKK</sequence>
<dbReference type="Proteomes" id="UP000643701">
    <property type="component" value="Unassembled WGS sequence"/>
</dbReference>
<name>A0A967AD43_9FLAO</name>
<gene>
    <name evidence="1" type="ORF">G7034_07320</name>
</gene>